<evidence type="ECO:0000256" key="3">
    <source>
        <dbReference type="SAM" id="MobiDB-lite"/>
    </source>
</evidence>
<dbReference type="InterPro" id="IPR001584">
    <property type="entry name" value="Integrase_cat-core"/>
</dbReference>
<evidence type="ECO:0000313" key="5">
    <source>
        <dbReference type="EMBL" id="GEZ84699.1"/>
    </source>
</evidence>
<dbReference type="PANTHER" id="PTHR42648">
    <property type="entry name" value="TRANSPOSASE, PUTATIVE-RELATED"/>
    <property type="match status" value="1"/>
</dbReference>
<sequence length="606" mass="69204">ASGSQPSGNTKKDRIQQTQCRAKKNKLEAYSRNVRTSLQNKKSVVNIKDIASVPNSKLNVNSNLQCATFNGCLFPNNHDSCVLEFINSVNASVKLKSAKKPLNKKIWKPTGKVFTNIGYKWRPTGKTFTIVGNVCPLTRITTTAIVALRKPIPLESNTSKPVVTLVYSRKPKESRNNVPVSKSKINKSLSADKKEPNKSQGSTISNVPSSSTVECRQGLVRGLPKLKFEKDHLCSTCAMGKSKKKYHKPKSKDTNQEKLYLLHMDLYGPMRVESVNGKKYILVIVDDYSRFILVKCLRSKDEALDFIIKFLKMIQVRLKVPVRRIRTDNGTEFVNQTLRKYYEQVASLMKHQLLALHKAVATACYTQNQSIVRLRHDKTPYELLHNKLLDLSFLYVFAMQEELNEFERLKVWELVPRPNKVMVITLKWIYKVKLDELGGILKNKARLVARGYRQEKYGFESYDPVDTPMVEKSKLDEDKERKAVDPSHYRGSAYRKALTCEFADADHAGFQDTRRSTSGSLQFLGDRLISWSSKRKNSVAISSTEAEYIALSKHIDIRYHFIKEHVENGVIELYFVNTEYQLADIFTKALGRERIEFLINKLGTST</sequence>
<gene>
    <name evidence="5" type="ORF">Tci_556672</name>
</gene>
<dbReference type="InterPro" id="IPR036397">
    <property type="entry name" value="RNaseH_sf"/>
</dbReference>
<proteinExistence type="predicted"/>
<reference evidence="5" key="1">
    <citation type="journal article" date="2019" name="Sci. Rep.">
        <title>Draft genome of Tanacetum cinerariifolium, the natural source of mosquito coil.</title>
        <authorList>
            <person name="Yamashiro T."/>
            <person name="Shiraishi A."/>
            <person name="Satake H."/>
            <person name="Nakayama K."/>
        </authorList>
    </citation>
    <scope>NUCLEOTIDE SEQUENCE</scope>
</reference>
<dbReference type="Gene3D" id="3.30.420.10">
    <property type="entry name" value="Ribonuclease H-like superfamily/Ribonuclease H"/>
    <property type="match status" value="1"/>
</dbReference>
<dbReference type="AlphaFoldDB" id="A0A699IS84"/>
<dbReference type="InterPro" id="IPR013103">
    <property type="entry name" value="RVT_2"/>
</dbReference>
<keyword evidence="1" id="KW-0479">Metal-binding</keyword>
<dbReference type="PROSITE" id="PS50994">
    <property type="entry name" value="INTEGRASE"/>
    <property type="match status" value="1"/>
</dbReference>
<dbReference type="SUPFAM" id="SSF53098">
    <property type="entry name" value="Ribonuclease H-like"/>
    <property type="match status" value="1"/>
</dbReference>
<comment type="caution">
    <text evidence="5">The sequence shown here is derived from an EMBL/GenBank/DDBJ whole genome shotgun (WGS) entry which is preliminary data.</text>
</comment>
<dbReference type="CDD" id="cd09272">
    <property type="entry name" value="RNase_HI_RT_Ty1"/>
    <property type="match status" value="1"/>
</dbReference>
<dbReference type="InterPro" id="IPR012337">
    <property type="entry name" value="RNaseH-like_sf"/>
</dbReference>
<evidence type="ECO:0000259" key="4">
    <source>
        <dbReference type="PROSITE" id="PS50994"/>
    </source>
</evidence>
<keyword evidence="2" id="KW-0378">Hydrolase</keyword>
<protein>
    <recommendedName>
        <fullName evidence="4">Integrase catalytic domain-containing protein</fullName>
    </recommendedName>
</protein>
<feature type="domain" description="Integrase catalytic" evidence="4">
    <location>
        <begin position="245"/>
        <end position="344"/>
    </location>
</feature>
<dbReference type="InterPro" id="IPR039537">
    <property type="entry name" value="Retrotran_Ty1/copia-like"/>
</dbReference>
<evidence type="ECO:0000256" key="2">
    <source>
        <dbReference type="ARBA" id="ARBA00022801"/>
    </source>
</evidence>
<dbReference type="Pfam" id="PF00665">
    <property type="entry name" value="rve"/>
    <property type="match status" value="1"/>
</dbReference>
<dbReference type="PANTHER" id="PTHR42648:SF18">
    <property type="entry name" value="RETROTRANSPOSON, UNCLASSIFIED-LIKE PROTEIN"/>
    <property type="match status" value="1"/>
</dbReference>
<dbReference type="Pfam" id="PF07727">
    <property type="entry name" value="RVT_2"/>
    <property type="match status" value="1"/>
</dbReference>
<dbReference type="GO" id="GO:0015074">
    <property type="term" value="P:DNA integration"/>
    <property type="evidence" value="ECO:0007669"/>
    <property type="project" value="InterPro"/>
</dbReference>
<evidence type="ECO:0000256" key="1">
    <source>
        <dbReference type="ARBA" id="ARBA00022723"/>
    </source>
</evidence>
<dbReference type="GO" id="GO:0046872">
    <property type="term" value="F:metal ion binding"/>
    <property type="evidence" value="ECO:0007669"/>
    <property type="project" value="UniProtKB-KW"/>
</dbReference>
<feature type="compositionally biased region" description="Polar residues" evidence="3">
    <location>
        <begin position="198"/>
        <end position="209"/>
    </location>
</feature>
<feature type="region of interest" description="Disordered" evidence="3">
    <location>
        <begin position="167"/>
        <end position="209"/>
    </location>
</feature>
<accession>A0A699IS84</accession>
<organism evidence="5">
    <name type="scientific">Tanacetum cinerariifolium</name>
    <name type="common">Dalmatian daisy</name>
    <name type="synonym">Chrysanthemum cinerariifolium</name>
    <dbReference type="NCBI Taxonomy" id="118510"/>
    <lineage>
        <taxon>Eukaryota</taxon>
        <taxon>Viridiplantae</taxon>
        <taxon>Streptophyta</taxon>
        <taxon>Embryophyta</taxon>
        <taxon>Tracheophyta</taxon>
        <taxon>Spermatophyta</taxon>
        <taxon>Magnoliopsida</taxon>
        <taxon>eudicotyledons</taxon>
        <taxon>Gunneridae</taxon>
        <taxon>Pentapetalae</taxon>
        <taxon>asterids</taxon>
        <taxon>campanulids</taxon>
        <taxon>Asterales</taxon>
        <taxon>Asteraceae</taxon>
        <taxon>Asteroideae</taxon>
        <taxon>Anthemideae</taxon>
        <taxon>Anthemidinae</taxon>
        <taxon>Tanacetum</taxon>
    </lineage>
</organism>
<name>A0A699IS84_TANCI</name>
<dbReference type="GO" id="GO:0003676">
    <property type="term" value="F:nucleic acid binding"/>
    <property type="evidence" value="ECO:0007669"/>
    <property type="project" value="InterPro"/>
</dbReference>
<feature type="non-terminal residue" evidence="5">
    <location>
        <position position="1"/>
    </location>
</feature>
<dbReference type="GO" id="GO:0016787">
    <property type="term" value="F:hydrolase activity"/>
    <property type="evidence" value="ECO:0007669"/>
    <property type="project" value="UniProtKB-KW"/>
</dbReference>
<dbReference type="EMBL" id="BKCJ010331691">
    <property type="protein sequence ID" value="GEZ84699.1"/>
    <property type="molecule type" value="Genomic_DNA"/>
</dbReference>